<proteinExistence type="predicted"/>
<gene>
    <name evidence="1" type="ORF">CHS0354_022282</name>
</gene>
<evidence type="ECO:0000313" key="2">
    <source>
        <dbReference type="Proteomes" id="UP001195483"/>
    </source>
</evidence>
<accession>A0AAE0WCG2</accession>
<reference evidence="1" key="2">
    <citation type="journal article" date="2021" name="Genome Biol. Evol.">
        <title>Developing a high-quality reference genome for a parasitic bivalve with doubly uniparental inheritance (Bivalvia: Unionida).</title>
        <authorList>
            <person name="Smith C.H."/>
        </authorList>
    </citation>
    <scope>NUCLEOTIDE SEQUENCE</scope>
    <source>
        <strain evidence="1">CHS0354</strain>
        <tissue evidence="1">Mantle</tissue>
    </source>
</reference>
<name>A0AAE0WCG2_9BIVA</name>
<dbReference type="Proteomes" id="UP001195483">
    <property type="component" value="Unassembled WGS sequence"/>
</dbReference>
<comment type="caution">
    <text evidence="1">The sequence shown here is derived from an EMBL/GenBank/DDBJ whole genome shotgun (WGS) entry which is preliminary data.</text>
</comment>
<sequence length="66" mass="7562">MLVKSNIYHVGGGEGEHDRTGWYRESHGRTDFKQLMKDAVIFYVDEDPILNKGLTTGHLSSIFCQY</sequence>
<reference evidence="1" key="3">
    <citation type="submission" date="2023-05" db="EMBL/GenBank/DDBJ databases">
        <authorList>
            <person name="Smith C.H."/>
        </authorList>
    </citation>
    <scope>NUCLEOTIDE SEQUENCE</scope>
    <source>
        <strain evidence="1">CHS0354</strain>
        <tissue evidence="1">Mantle</tissue>
    </source>
</reference>
<reference evidence="1" key="1">
    <citation type="journal article" date="2021" name="Genome Biol. Evol.">
        <title>A High-Quality Reference Genome for a Parasitic Bivalve with Doubly Uniparental Inheritance (Bivalvia: Unionida).</title>
        <authorList>
            <person name="Smith C.H."/>
        </authorList>
    </citation>
    <scope>NUCLEOTIDE SEQUENCE</scope>
    <source>
        <strain evidence="1">CHS0354</strain>
    </source>
</reference>
<dbReference type="EMBL" id="JAEAOA010001352">
    <property type="protein sequence ID" value="KAK3610228.1"/>
    <property type="molecule type" value="Genomic_DNA"/>
</dbReference>
<dbReference type="AlphaFoldDB" id="A0AAE0WCG2"/>
<evidence type="ECO:0000313" key="1">
    <source>
        <dbReference type="EMBL" id="KAK3610228.1"/>
    </source>
</evidence>
<organism evidence="1 2">
    <name type="scientific">Potamilus streckersoni</name>
    <dbReference type="NCBI Taxonomy" id="2493646"/>
    <lineage>
        <taxon>Eukaryota</taxon>
        <taxon>Metazoa</taxon>
        <taxon>Spiralia</taxon>
        <taxon>Lophotrochozoa</taxon>
        <taxon>Mollusca</taxon>
        <taxon>Bivalvia</taxon>
        <taxon>Autobranchia</taxon>
        <taxon>Heteroconchia</taxon>
        <taxon>Palaeoheterodonta</taxon>
        <taxon>Unionida</taxon>
        <taxon>Unionoidea</taxon>
        <taxon>Unionidae</taxon>
        <taxon>Ambleminae</taxon>
        <taxon>Lampsilini</taxon>
        <taxon>Potamilus</taxon>
    </lineage>
</organism>
<keyword evidence="2" id="KW-1185">Reference proteome</keyword>
<protein>
    <submittedName>
        <fullName evidence="1">Uncharacterized protein</fullName>
    </submittedName>
</protein>